<dbReference type="SUPFAM" id="SSF53448">
    <property type="entry name" value="Nucleotide-diphospho-sugar transferases"/>
    <property type="match status" value="1"/>
</dbReference>
<dbReference type="EMBL" id="JANUGV010000002">
    <property type="protein sequence ID" value="MCS0608538.1"/>
    <property type="molecule type" value="Genomic_DNA"/>
</dbReference>
<feature type="transmembrane region" description="Helical" evidence="1">
    <location>
        <begin position="184"/>
        <end position="200"/>
    </location>
</feature>
<keyword evidence="3" id="KW-1185">Reference proteome</keyword>
<name>A0ABT2BKZ2_9BURK</name>
<dbReference type="NCBIfam" id="TIGR03469">
    <property type="entry name" value="HpnB"/>
    <property type="match status" value="1"/>
</dbReference>
<dbReference type="Pfam" id="PF13641">
    <property type="entry name" value="Glyco_tranf_2_3"/>
    <property type="match status" value="1"/>
</dbReference>
<sequence>MAEQAAFALATLALLAWLWLALFRGQFWHVRFAPAAPSPMFWPEVVAIVPARDEALVIENALQSLLEQAYEGQFHIVVVDDHSSDRTAALARQTALRLGQCKRLSVITARELPLGWAGKVWAQAEGLRLQVRRFPHARYVWLTDADIRHHPHALHELVARAESGQFALTSLMARLHCVSLAENVLIPAFVFFFAMLYPFAQVNDVKRRTAAAAGGCMLARTDALAAIGGIASIKDALIDDCALAAQMKRAGPIHLDLARDCYSLRPCDDWRSVWNMIARSAYTQLRHSPSLLGLTAVGMVLLYVVPPVLAPFAWPALAAWLLMTGLYVPMLRYYGRAATWAPALPFVAMFYLGATLASAWRHHRGRGGRWKGRTQATVT</sequence>
<dbReference type="RefSeq" id="WP_258856227.1">
    <property type="nucleotide sequence ID" value="NZ_JANUGV010000002.1"/>
</dbReference>
<dbReference type="EC" id="2.4.-.-" evidence="2"/>
<dbReference type="GO" id="GO:0016757">
    <property type="term" value="F:glycosyltransferase activity"/>
    <property type="evidence" value="ECO:0007669"/>
    <property type="project" value="UniProtKB-KW"/>
</dbReference>
<proteinExistence type="predicted"/>
<dbReference type="InterPro" id="IPR029044">
    <property type="entry name" value="Nucleotide-diphossugar_trans"/>
</dbReference>
<evidence type="ECO:0000313" key="3">
    <source>
        <dbReference type="Proteomes" id="UP001205861"/>
    </source>
</evidence>
<dbReference type="PANTHER" id="PTHR43646:SF3">
    <property type="entry name" value="SLR1566 PROTEIN"/>
    <property type="match status" value="1"/>
</dbReference>
<dbReference type="Gene3D" id="3.90.550.10">
    <property type="entry name" value="Spore Coat Polysaccharide Biosynthesis Protein SpsA, Chain A"/>
    <property type="match status" value="1"/>
</dbReference>
<keyword evidence="1" id="KW-0472">Membrane</keyword>
<reference evidence="2 3" key="1">
    <citation type="submission" date="2022-08" db="EMBL/GenBank/DDBJ databases">
        <title>Reclassification of Massilia species as members of the genera Telluria, Duganella, Pseudoduganella, Mokoshia gen. nov. and Zemynaea gen. nov. using orthogonal and non-orthogonal genome-based approaches.</title>
        <authorList>
            <person name="Bowman J.P."/>
        </authorList>
    </citation>
    <scope>NUCLEOTIDE SEQUENCE [LARGE SCALE GENOMIC DNA]</scope>
    <source>
        <strain evidence="2 3">JCM 31607</strain>
    </source>
</reference>
<feature type="transmembrane region" description="Helical" evidence="1">
    <location>
        <begin position="312"/>
        <end position="331"/>
    </location>
</feature>
<protein>
    <submittedName>
        <fullName evidence="2">Glycosyltransferase</fullName>
        <ecNumber evidence="2">2.4.-.-</ecNumber>
    </submittedName>
</protein>
<gene>
    <name evidence="2" type="ORF">NX773_10220</name>
</gene>
<dbReference type="PANTHER" id="PTHR43646">
    <property type="entry name" value="GLYCOSYLTRANSFERASE"/>
    <property type="match status" value="1"/>
</dbReference>
<keyword evidence="1" id="KW-1133">Transmembrane helix</keyword>
<comment type="caution">
    <text evidence="2">The sequence shown here is derived from an EMBL/GenBank/DDBJ whole genome shotgun (WGS) entry which is preliminary data.</text>
</comment>
<keyword evidence="1" id="KW-0812">Transmembrane</keyword>
<organism evidence="2 3">
    <name type="scientific">Massilia solisilvae</name>
    <dbReference type="NCBI Taxonomy" id="1811225"/>
    <lineage>
        <taxon>Bacteria</taxon>
        <taxon>Pseudomonadati</taxon>
        <taxon>Pseudomonadota</taxon>
        <taxon>Betaproteobacteria</taxon>
        <taxon>Burkholderiales</taxon>
        <taxon>Oxalobacteraceae</taxon>
        <taxon>Telluria group</taxon>
        <taxon>Massilia</taxon>
    </lineage>
</organism>
<accession>A0ABT2BKZ2</accession>
<keyword evidence="2" id="KW-0808">Transferase</keyword>
<dbReference type="Proteomes" id="UP001205861">
    <property type="component" value="Unassembled WGS sequence"/>
</dbReference>
<evidence type="ECO:0000256" key="1">
    <source>
        <dbReference type="SAM" id="Phobius"/>
    </source>
</evidence>
<dbReference type="InterPro" id="IPR017832">
    <property type="entry name" value="Glyco_trans_2_hopen-assoc_HpnB"/>
</dbReference>
<keyword evidence="2" id="KW-0328">Glycosyltransferase</keyword>
<feature type="transmembrane region" description="Helical" evidence="1">
    <location>
        <begin position="343"/>
        <end position="360"/>
    </location>
</feature>
<evidence type="ECO:0000313" key="2">
    <source>
        <dbReference type="EMBL" id="MCS0608538.1"/>
    </source>
</evidence>